<accession>A0A0V1MWX6</accession>
<comment type="caution">
    <text evidence="2">The sequence shown here is derived from an EMBL/GenBank/DDBJ whole genome shotgun (WGS) entry which is preliminary data.</text>
</comment>
<organism evidence="2 3">
    <name type="scientific">Trichinella papuae</name>
    <dbReference type="NCBI Taxonomy" id="268474"/>
    <lineage>
        <taxon>Eukaryota</taxon>
        <taxon>Metazoa</taxon>
        <taxon>Ecdysozoa</taxon>
        <taxon>Nematoda</taxon>
        <taxon>Enoplea</taxon>
        <taxon>Dorylaimia</taxon>
        <taxon>Trichinellida</taxon>
        <taxon>Trichinellidae</taxon>
        <taxon>Trichinella</taxon>
    </lineage>
</organism>
<dbReference type="Proteomes" id="UP000054843">
    <property type="component" value="Unassembled WGS sequence"/>
</dbReference>
<keyword evidence="3" id="KW-1185">Reference proteome</keyword>
<reference evidence="2 3" key="1">
    <citation type="submission" date="2015-01" db="EMBL/GenBank/DDBJ databases">
        <title>Evolution of Trichinella species and genotypes.</title>
        <authorList>
            <person name="Korhonen P.K."/>
            <person name="Edoardo P."/>
            <person name="Giuseppe L.R."/>
            <person name="Gasser R.B."/>
        </authorList>
    </citation>
    <scope>NUCLEOTIDE SEQUENCE [LARGE SCALE GENOMIC DNA]</scope>
    <source>
        <strain evidence="2">ISS1980</strain>
    </source>
</reference>
<evidence type="ECO:0000256" key="1">
    <source>
        <dbReference type="SAM" id="Coils"/>
    </source>
</evidence>
<name>A0A0V1MWX6_9BILA</name>
<sequence length="338" mass="38607">MAMWTTDRCHTVGQLQTSLRSDQRQQSFHRFEQQRTQIHFAGRLAALGTQRRGELFGAGQQQTERQTTVIAELRRHGAAERLERVRVDVRAQAQTGELIDRRAELEQNLQRVKQQLGQHSSSLARLRLATGRVTTADQPGERVVATQIVQQGDGDAAGAATQRVRTNGPDAHWPSFSLHRHGQEVLQHQTQCSTFRLEHFELRRRADRLEHFQSSAKKFHRRRGDRIAMFRSRTTADGTGVELQRAFELNFAVERTDAEFNVSFHRRFQVDEPLETARAQHCQCLFAADVQQFGKEIQRRLDQLDTGRRSDAFHVFDVAGQKVAAATVDIGRQTIEQA</sequence>
<dbReference type="EMBL" id="JYDO01000029">
    <property type="protein sequence ID" value="KRZ76274.1"/>
    <property type="molecule type" value="Genomic_DNA"/>
</dbReference>
<dbReference type="AlphaFoldDB" id="A0A0V1MWX6"/>
<keyword evidence="1" id="KW-0175">Coiled coil</keyword>
<proteinExistence type="predicted"/>
<evidence type="ECO:0000313" key="3">
    <source>
        <dbReference type="Proteomes" id="UP000054843"/>
    </source>
</evidence>
<feature type="coiled-coil region" evidence="1">
    <location>
        <begin position="95"/>
        <end position="122"/>
    </location>
</feature>
<protein>
    <submittedName>
        <fullName evidence="2">Uncharacterized protein</fullName>
    </submittedName>
</protein>
<evidence type="ECO:0000313" key="2">
    <source>
        <dbReference type="EMBL" id="KRZ76274.1"/>
    </source>
</evidence>
<gene>
    <name evidence="2" type="ORF">T10_7308</name>
</gene>